<name>A0ABN6PGB1_9BURK</name>
<proteinExistence type="predicted"/>
<evidence type="ECO:0000313" key="2">
    <source>
        <dbReference type="EMBL" id="BDI04059.1"/>
    </source>
</evidence>
<protein>
    <submittedName>
        <fullName evidence="2">Uncharacterized protein</fullName>
    </submittedName>
</protein>
<accession>A0ABN6PGB1</accession>
<organism evidence="2 3">
    <name type="scientific">Sphaerotilus microaerophilus</name>
    <dbReference type="NCBI Taxonomy" id="2914710"/>
    <lineage>
        <taxon>Bacteria</taxon>
        <taxon>Pseudomonadati</taxon>
        <taxon>Pseudomonadota</taxon>
        <taxon>Betaproteobacteria</taxon>
        <taxon>Burkholderiales</taxon>
        <taxon>Sphaerotilaceae</taxon>
        <taxon>Sphaerotilus</taxon>
    </lineage>
</organism>
<feature type="region of interest" description="Disordered" evidence="1">
    <location>
        <begin position="40"/>
        <end position="59"/>
    </location>
</feature>
<evidence type="ECO:0000313" key="3">
    <source>
        <dbReference type="Proteomes" id="UP001057498"/>
    </source>
</evidence>
<evidence type="ECO:0000256" key="1">
    <source>
        <dbReference type="SAM" id="MobiDB-lite"/>
    </source>
</evidence>
<keyword evidence="3" id="KW-1185">Reference proteome</keyword>
<reference evidence="2" key="1">
    <citation type="submission" date="2022-04" db="EMBL/GenBank/DDBJ databases">
        <title>Whole genome sequence of Sphaerotilus sp. FB-5.</title>
        <authorList>
            <person name="Takeda M."/>
            <person name="Narihara S."/>
            <person name="Akimoto M."/>
            <person name="Akimoto R."/>
            <person name="Nishiyashiki S."/>
            <person name="Murakami T."/>
        </authorList>
    </citation>
    <scope>NUCLEOTIDE SEQUENCE</scope>
    <source>
        <strain evidence="2">FB-5</strain>
    </source>
</reference>
<dbReference type="Proteomes" id="UP001057498">
    <property type="component" value="Chromosome"/>
</dbReference>
<dbReference type="EMBL" id="AP025730">
    <property type="protein sequence ID" value="BDI04059.1"/>
    <property type="molecule type" value="Genomic_DNA"/>
</dbReference>
<gene>
    <name evidence="2" type="ORF">CATMQ487_10290</name>
</gene>
<sequence>MPQWIKANWPKEACWDMDGLLGEAGALSLTGWQLPHAVEKKHRRHEDARPQTRCDSGLAGGAERIRGSLETLAAGMVLTDQRHMHAAS</sequence>